<dbReference type="Pfam" id="PF22638">
    <property type="entry name" value="FlgK_D1"/>
    <property type="match status" value="1"/>
</dbReference>
<keyword evidence="11" id="KW-1185">Reference proteome</keyword>
<evidence type="ECO:0000256" key="6">
    <source>
        <dbReference type="ARBA" id="ARBA00023143"/>
    </source>
</evidence>
<feature type="domain" description="Flagellar basal body rod protein N-terminal" evidence="7">
    <location>
        <begin position="7"/>
        <end position="37"/>
    </location>
</feature>
<comment type="caution">
    <text evidence="10">The sequence shown here is derived from an EMBL/GenBank/DDBJ whole genome shotgun (WGS) entry which is preliminary data.</text>
</comment>
<dbReference type="PANTHER" id="PTHR30033">
    <property type="entry name" value="FLAGELLAR HOOK-ASSOCIATED PROTEIN 1"/>
    <property type="match status" value="1"/>
</dbReference>
<evidence type="ECO:0000313" key="11">
    <source>
        <dbReference type="Proteomes" id="UP001597391"/>
    </source>
</evidence>
<dbReference type="EMBL" id="JBHUOP010000010">
    <property type="protein sequence ID" value="MFD2841813.1"/>
    <property type="molecule type" value="Genomic_DNA"/>
</dbReference>
<accession>A0ABW5XLL5</accession>
<keyword evidence="6" id="KW-0975">Bacterial flagellum</keyword>
<evidence type="ECO:0000256" key="2">
    <source>
        <dbReference type="ARBA" id="ARBA00004613"/>
    </source>
</evidence>
<dbReference type="RefSeq" id="WP_377468221.1">
    <property type="nucleotide sequence ID" value="NZ_JBHUOP010000010.1"/>
</dbReference>
<dbReference type="InterPro" id="IPR053927">
    <property type="entry name" value="FlgK_helical"/>
</dbReference>
<evidence type="ECO:0000259" key="8">
    <source>
        <dbReference type="Pfam" id="PF06429"/>
    </source>
</evidence>
<dbReference type="Pfam" id="PF06429">
    <property type="entry name" value="Flg_bbr_C"/>
    <property type="match status" value="1"/>
</dbReference>
<evidence type="ECO:0000256" key="5">
    <source>
        <dbReference type="ARBA" id="ARBA00022525"/>
    </source>
</evidence>
<dbReference type="InterPro" id="IPR001444">
    <property type="entry name" value="Flag_bb_rod_N"/>
</dbReference>
<dbReference type="PANTHER" id="PTHR30033:SF1">
    <property type="entry name" value="FLAGELLAR HOOK-ASSOCIATED PROTEIN 1"/>
    <property type="match status" value="1"/>
</dbReference>
<keyword evidence="10" id="KW-0282">Flagellum</keyword>
<name>A0ABW5XLL5_9MICO</name>
<feature type="domain" description="Flagellar hook-associated protein FlgK helical" evidence="9">
    <location>
        <begin position="100"/>
        <end position="323"/>
    </location>
</feature>
<evidence type="ECO:0000259" key="9">
    <source>
        <dbReference type="Pfam" id="PF22638"/>
    </source>
</evidence>
<gene>
    <name evidence="10" type="primary">flgK</name>
    <name evidence="10" type="ORF">ACFSYH_14725</name>
</gene>
<feature type="domain" description="Flagellar basal-body/hook protein C-terminal" evidence="8">
    <location>
        <begin position="422"/>
        <end position="457"/>
    </location>
</feature>
<reference evidence="11" key="1">
    <citation type="journal article" date="2019" name="Int. J. Syst. Evol. Microbiol.">
        <title>The Global Catalogue of Microorganisms (GCM) 10K type strain sequencing project: providing services to taxonomists for standard genome sequencing and annotation.</title>
        <authorList>
            <consortium name="The Broad Institute Genomics Platform"/>
            <consortium name="The Broad Institute Genome Sequencing Center for Infectious Disease"/>
            <person name="Wu L."/>
            <person name="Ma J."/>
        </authorList>
    </citation>
    <scope>NUCLEOTIDE SEQUENCE [LARGE SCALE GENOMIC DNA]</scope>
    <source>
        <strain evidence="11">KCTC 33576</strain>
    </source>
</reference>
<dbReference type="Proteomes" id="UP001597391">
    <property type="component" value="Unassembled WGS sequence"/>
</dbReference>
<comment type="similarity">
    <text evidence="3">Belongs to the flagella basal body rod proteins family.</text>
</comment>
<evidence type="ECO:0000256" key="4">
    <source>
        <dbReference type="ARBA" id="ARBA00016244"/>
    </source>
</evidence>
<evidence type="ECO:0000313" key="10">
    <source>
        <dbReference type="EMBL" id="MFD2841813.1"/>
    </source>
</evidence>
<dbReference type="InterPro" id="IPR010930">
    <property type="entry name" value="Flg_bb/hook_C_dom"/>
</dbReference>
<keyword evidence="10" id="KW-0966">Cell projection</keyword>
<comment type="subcellular location">
    <subcellularLocation>
        <location evidence="1">Bacterial flagellum</location>
    </subcellularLocation>
    <subcellularLocation>
        <location evidence="2">Secreted</location>
    </subcellularLocation>
</comment>
<keyword evidence="5" id="KW-0964">Secreted</keyword>
<dbReference type="SUPFAM" id="SSF64518">
    <property type="entry name" value="Phase 1 flagellin"/>
    <property type="match status" value="1"/>
</dbReference>
<dbReference type="InterPro" id="IPR002371">
    <property type="entry name" value="FlgK"/>
</dbReference>
<proteinExistence type="inferred from homology"/>
<protein>
    <recommendedName>
        <fullName evidence="4">Flagellar hook-associated protein 1</fullName>
    </recommendedName>
</protein>
<dbReference type="Pfam" id="PF00460">
    <property type="entry name" value="Flg_bb_rod"/>
    <property type="match status" value="1"/>
</dbReference>
<dbReference type="NCBIfam" id="TIGR02492">
    <property type="entry name" value="flgK_ends"/>
    <property type="match status" value="1"/>
</dbReference>
<evidence type="ECO:0000256" key="3">
    <source>
        <dbReference type="ARBA" id="ARBA00009677"/>
    </source>
</evidence>
<keyword evidence="10" id="KW-0969">Cilium</keyword>
<sequence>MSTFSGLSTALSSLNAQRIAMEVTGQNIANANTVGYTRQRAELASVGAGQTASLFSEGSKIGNGVKVTDVSRLGDIFLDARVRATTSSAAFLAARADVYTRLESAVSEPSDTGIASALSEMWSAWQDVAKAPQTLATKQVLLEQSKHVSASISAGYSAIETQWSQVRTEAAARVSDVNALADGVAELNGQIRQILVSDGNANELIDQRNQLITQLSNLAGATVRFQENGTADVYVGGNPLVTADRAQHMKIAGSTDLAGVLAGNAPVQIVWERAGEPVVTFDGGEIQGKLSALAPVGQGGILTEAAEQYNELARQIASQINGVLGSEGPLFAIGTDPAARNLEVVITNPADVPSATPGMGEYDGSLADAVSQLANAENGPSQLFQTFVVGLGVSAKATYNSAIVAESARATAQNLQIAATSVDIDEETVNLLTYQRGYQAASRVMTAIDEMLDTLINRTGVVGR</sequence>
<evidence type="ECO:0000256" key="1">
    <source>
        <dbReference type="ARBA" id="ARBA00004365"/>
    </source>
</evidence>
<organism evidence="10 11">
    <name type="scientific">Populibacterium corticicola</name>
    <dbReference type="NCBI Taxonomy" id="1812826"/>
    <lineage>
        <taxon>Bacteria</taxon>
        <taxon>Bacillati</taxon>
        <taxon>Actinomycetota</taxon>
        <taxon>Actinomycetes</taxon>
        <taxon>Micrococcales</taxon>
        <taxon>Jonesiaceae</taxon>
        <taxon>Populibacterium</taxon>
    </lineage>
</organism>
<evidence type="ECO:0000259" key="7">
    <source>
        <dbReference type="Pfam" id="PF00460"/>
    </source>
</evidence>